<organism evidence="2 3">
    <name type="scientific">Pristionchus fissidentatus</name>
    <dbReference type="NCBI Taxonomy" id="1538716"/>
    <lineage>
        <taxon>Eukaryota</taxon>
        <taxon>Metazoa</taxon>
        <taxon>Ecdysozoa</taxon>
        <taxon>Nematoda</taxon>
        <taxon>Chromadorea</taxon>
        <taxon>Rhabditida</taxon>
        <taxon>Rhabditina</taxon>
        <taxon>Diplogasteromorpha</taxon>
        <taxon>Diplogasteroidea</taxon>
        <taxon>Neodiplogasteridae</taxon>
        <taxon>Pristionchus</taxon>
    </lineage>
</organism>
<name>A0AAV5W1F6_9BILA</name>
<proteinExistence type="predicted"/>
<gene>
    <name evidence="2" type="ORF">PFISCL1PPCAC_16952</name>
</gene>
<dbReference type="AlphaFoldDB" id="A0AAV5W1F6"/>
<feature type="non-terminal residue" evidence="2">
    <location>
        <position position="1"/>
    </location>
</feature>
<evidence type="ECO:0000256" key="1">
    <source>
        <dbReference type="SAM" id="Coils"/>
    </source>
</evidence>
<evidence type="ECO:0000313" key="3">
    <source>
        <dbReference type="Proteomes" id="UP001432322"/>
    </source>
</evidence>
<comment type="caution">
    <text evidence="2">The sequence shown here is derived from an EMBL/GenBank/DDBJ whole genome shotgun (WGS) entry which is preliminary data.</text>
</comment>
<dbReference type="Proteomes" id="UP001432322">
    <property type="component" value="Unassembled WGS sequence"/>
</dbReference>
<keyword evidence="1" id="KW-0175">Coiled coil</keyword>
<accession>A0AAV5W1F6</accession>
<keyword evidence="3" id="KW-1185">Reference proteome</keyword>
<feature type="coiled-coil region" evidence="1">
    <location>
        <begin position="13"/>
        <end position="40"/>
    </location>
</feature>
<feature type="non-terminal residue" evidence="2">
    <location>
        <position position="177"/>
    </location>
</feature>
<sequence length="177" mass="19592">QLQQLQQPHTGVTAEMSDKLDFLHREMANLRMECDRLISKHEVVKHSLNQTGPSFDTPSSAYNTGGESCRSLTPEGLNCVECQSCLNNMVHNQPPHPSSALPPPFRVTSPLQQRKRYGESPKPSVIYHNNSASYHPSSGSMLFGDAGYGNNNGYDRSCIDYGNNGFDRSINESVIYG</sequence>
<dbReference type="EMBL" id="BTSY01000004">
    <property type="protein sequence ID" value="GMT25655.1"/>
    <property type="molecule type" value="Genomic_DNA"/>
</dbReference>
<reference evidence="2" key="1">
    <citation type="submission" date="2023-10" db="EMBL/GenBank/DDBJ databases">
        <title>Genome assembly of Pristionchus species.</title>
        <authorList>
            <person name="Yoshida K."/>
            <person name="Sommer R.J."/>
        </authorList>
    </citation>
    <scope>NUCLEOTIDE SEQUENCE</scope>
    <source>
        <strain evidence="2">RS5133</strain>
    </source>
</reference>
<evidence type="ECO:0000313" key="2">
    <source>
        <dbReference type="EMBL" id="GMT25655.1"/>
    </source>
</evidence>
<protein>
    <submittedName>
        <fullName evidence="2">Uncharacterized protein</fullName>
    </submittedName>
</protein>